<evidence type="ECO:0000313" key="1">
    <source>
        <dbReference type="EMBL" id="KAI3367896.1"/>
    </source>
</evidence>
<dbReference type="EMBL" id="CM041539">
    <property type="protein sequence ID" value="KAI3367896.1"/>
    <property type="molecule type" value="Genomic_DNA"/>
</dbReference>
<organism evidence="1 2">
    <name type="scientific">Scortum barcoo</name>
    <name type="common">barcoo grunter</name>
    <dbReference type="NCBI Taxonomy" id="214431"/>
    <lineage>
        <taxon>Eukaryota</taxon>
        <taxon>Metazoa</taxon>
        <taxon>Chordata</taxon>
        <taxon>Craniata</taxon>
        <taxon>Vertebrata</taxon>
        <taxon>Euteleostomi</taxon>
        <taxon>Actinopterygii</taxon>
        <taxon>Neopterygii</taxon>
        <taxon>Teleostei</taxon>
        <taxon>Neoteleostei</taxon>
        <taxon>Acanthomorphata</taxon>
        <taxon>Eupercaria</taxon>
        <taxon>Centrarchiformes</taxon>
        <taxon>Terapontoidei</taxon>
        <taxon>Terapontidae</taxon>
        <taxon>Scortum</taxon>
    </lineage>
</organism>
<sequence>MDALKSAGRAIIRSPSIAKQSWGSSRHKSDEIQVVEEETCPSSPSTLVSIYPESIVAWRKALLCSASELPENWTDTRETLLEGMAFQLKYLGVTMVEQPKGEELSAAAVKRIVSTAKASGKKLQKVTLTVSPRGIILYDSASNQLIENISIYRISYCTADKMHDKVFAYIVQSQHNETLECHAFLCPKRKMAQAVTLTVAQAFRVAFEFWQAAKEEKEKRVKSGSDREGASSSQSDSSASLGSLKGGEVATGKLLDLAEGANVALVHSGTKQTESDPLMVHNHATENNNTVWELEDGLDEAFSRLAESRTNPQVLDIGVNPQDFNTEECLSPGKWDQEDADFTAQKDTLGSGNYSNQEPVSSLIHGRNSLALRTKGRAGMRHPIPAELRRRPRGCKAGAKLKAELAENRRRYKPSIPSVIMGNVNSLPNKIDELSALNNQRIYRESSLFIFTETWLNHLVPDANVDLLGFTAVRADRDTKASGKSKGGGLIIADAATSCEKIHSVTARLQTQHPEAFMIISGDFNHATLDSTLAVFNQDRLPSPQLGKSDHNLVHLQPLYTPLVQKQPVTTHDQSGDGPLSTENSALRDCFNTTVWDVLMNPHGEDIEGMTHCLTDYLNFCADVVSPVKTVRCYPNNKPWVTREDKTVLNKKKAAFRSRDREAYESSTAGGETLCEGSQGQLQEKGGAEAEGKQHEGASSDPRCKHAQDRLQFAYQPGVGVEDAILYLLHRAHSHLDKGSGTVRILFLDFSSAFNTIQPTLLRDKLGRMGVDPQLMDWISDYLTGRPHTGAPQGTVLAPLLFTLYTSDFFYNSELCHIQKYADDTAIVGCIRDDREEEYRRLVGDFAAWCHTNHLQLNTSKTKELVIDFGRSRPRPRPVLLEGAEVEAVDSYRYLGLWLDNKLDWTTHTSHLYGKTQNRLYFLRRLRSFNICSKLLQMFYQSVVASVLFYTVVCWGGSISKKDTSRLDKLIRRAGSVVGMKLDSLVTVAESRTLDKLLDIMDNASHPLHTVISNQRSLFSERLLLPKCRTNRLKNSFMMLSCWTSSSQDLQRVLERFAAECEAAGMRISTSKSEAMVLDRKRVACPLRVGGEVLPQVEEFKYGKMMRDDRIGRRWSVRLTGGLVQRPQLCGRCIPDRRGEEGVKSEALDLPVNLRVPTLTYGHEIWSQPLLASHREESAEVAWASISDAPWDASLGRCSRRVPPGGGPGRRPRTHLLHSRLKTDTESVPAETMRAQLWWTFSCALVTLCSAQSPVCRATQDGNQTTYALSGLPPVAIEYCEYSWNSKGHVLANHKESDNKMVIENSINGLVTSRCLPEIDFMRSCTTEREPYAVNCTAQCHDALSQDDKEISHFWFGALAVVFLVSLIALALFFVSRSMFGDSRCGQQMWSAVARCGKKMNPPKPDVEAGTEIVTAQLQEVGVPHMVWPAKSHVWDQLKQILDDRTPPPRDLAELRVALVEEWNALPQNNIMRLVRSMRRRIQAVIAANGALVTLCSAQSPVCRATQDGNQTTYALSGLPPVAIEYCEYSWNSPSAMMLCLRMTKSNREQRCAERWAVKEMKVGSAGKVDMAHEVQDMDKKKLSTVLSRLNPTQYGHLKPLSIYSRMITCDIKDSLHQNFSNPFINFKIELVNNCAGKRKLDDGSCDDGYETPAKKTFSSLALSPDLGCVMDYCSPPGKRDSMSPFAVSKHAFLVETQASTSEHNGQSSTEPGGNEGTVPHRQTCETVLSNVSPAFDYDVDDILCLSPIGTHTAAGFSDHLQSCKSPGSNTSQNKAVLTPSVAHGQELEKGDGKGEEGGERPKKGMPLNLDVEEDKGYFSMSYINDLKIGKDPPPSQLHPASSSPVLRTAEDERPHPESPSEPGGRKRAALPAQHVSFTVGDFFVREPLSESVNSPVEPLEGDVEEVWDIGRPMFESSVCHSVTVKLNSSEHSRQVSEEVQVIEPVREHQATLCEEDASVDTSYETLPLQVQVKSVVVAPPQRTSSCKPAAPPLPDNITKSTKLSPKESRGSQSLKSVRSHRPVVFDRKRDWEREKRLYINSVTRHINEKQRGVQDAMSELLELMTHVADQTSGTEWQHPSDLTRRYLILIGYLYSSEEA</sequence>
<protein>
    <submittedName>
        <fullName evidence="1">Uncharacterized protein</fullName>
    </submittedName>
</protein>
<gene>
    <name evidence="1" type="ORF">L3Q82_026726</name>
</gene>
<name>A0ACB8WJL0_9TELE</name>
<keyword evidence="2" id="KW-1185">Reference proteome</keyword>
<dbReference type="Proteomes" id="UP000831701">
    <property type="component" value="Chromosome 9"/>
</dbReference>
<comment type="caution">
    <text evidence="1">The sequence shown here is derived from an EMBL/GenBank/DDBJ whole genome shotgun (WGS) entry which is preliminary data.</text>
</comment>
<evidence type="ECO:0000313" key="2">
    <source>
        <dbReference type="Proteomes" id="UP000831701"/>
    </source>
</evidence>
<accession>A0ACB8WJL0</accession>
<proteinExistence type="predicted"/>
<feature type="non-terminal residue" evidence="1">
    <location>
        <position position="2100"/>
    </location>
</feature>
<reference evidence="1" key="1">
    <citation type="submission" date="2022-04" db="EMBL/GenBank/DDBJ databases">
        <title>Jade perch genome.</title>
        <authorList>
            <person name="Chao B."/>
        </authorList>
    </citation>
    <scope>NUCLEOTIDE SEQUENCE</scope>
    <source>
        <strain evidence="1">CB-2022</strain>
    </source>
</reference>